<proteinExistence type="predicted"/>
<dbReference type="AlphaFoldDB" id="A0A5Y2E3R7"/>
<evidence type="ECO:0000313" key="1">
    <source>
        <dbReference type="EMBL" id="ECD4200969.1"/>
    </source>
</evidence>
<protein>
    <submittedName>
        <fullName evidence="1">Pathogenicity island 2 effector protein SseI</fullName>
    </submittedName>
</protein>
<comment type="caution">
    <text evidence="1">The sequence shown here is derived from an EMBL/GenBank/DDBJ whole genome shotgun (WGS) entry which is preliminary data.</text>
</comment>
<name>A0A5Y2E3R7_SALMU</name>
<sequence length="24" mass="2935">KVFVTSPRWFNTFKKQKYSLIGKM</sequence>
<gene>
    <name evidence="1" type="ORF">E0Y79_25460</name>
</gene>
<feature type="non-terminal residue" evidence="1">
    <location>
        <position position="1"/>
    </location>
</feature>
<reference evidence="1" key="1">
    <citation type="submission" date="2019-03" db="EMBL/GenBank/DDBJ databases">
        <authorList>
            <person name="Ashton P.M."/>
            <person name="Dallman T."/>
            <person name="Nair S."/>
            <person name="De Pinna E."/>
            <person name="Peters T."/>
            <person name="Grant K."/>
        </authorList>
    </citation>
    <scope>NUCLEOTIDE SEQUENCE</scope>
    <source>
        <strain evidence="1">301730</strain>
    </source>
</reference>
<organism evidence="1">
    <name type="scientific">Salmonella muenchen</name>
    <dbReference type="NCBI Taxonomy" id="596"/>
    <lineage>
        <taxon>Bacteria</taxon>
        <taxon>Pseudomonadati</taxon>
        <taxon>Pseudomonadota</taxon>
        <taxon>Gammaproteobacteria</taxon>
        <taxon>Enterobacterales</taxon>
        <taxon>Enterobacteriaceae</taxon>
        <taxon>Salmonella</taxon>
    </lineage>
</organism>
<dbReference type="EMBL" id="AAIEQN010000142">
    <property type="protein sequence ID" value="ECD4200969.1"/>
    <property type="molecule type" value="Genomic_DNA"/>
</dbReference>
<accession>A0A5Y2E3R7</accession>